<proteinExistence type="predicted"/>
<feature type="compositionally biased region" description="Acidic residues" evidence="1">
    <location>
        <begin position="1"/>
        <end position="11"/>
    </location>
</feature>
<protein>
    <submittedName>
        <fullName evidence="2">Uncharacterized protein</fullName>
    </submittedName>
</protein>
<feature type="region of interest" description="Disordered" evidence="1">
    <location>
        <begin position="56"/>
        <end position="75"/>
    </location>
</feature>
<dbReference type="RefSeq" id="WP_380617355.1">
    <property type="nucleotide sequence ID" value="NZ_JBHSDK010000001.1"/>
</dbReference>
<feature type="region of interest" description="Disordered" evidence="1">
    <location>
        <begin position="1"/>
        <end position="40"/>
    </location>
</feature>
<evidence type="ECO:0000256" key="1">
    <source>
        <dbReference type="SAM" id="MobiDB-lite"/>
    </source>
</evidence>
<organism evidence="2 3">
    <name type="scientific">Salininema proteolyticum</name>
    <dbReference type="NCBI Taxonomy" id="1607685"/>
    <lineage>
        <taxon>Bacteria</taxon>
        <taxon>Bacillati</taxon>
        <taxon>Actinomycetota</taxon>
        <taxon>Actinomycetes</taxon>
        <taxon>Glycomycetales</taxon>
        <taxon>Glycomycetaceae</taxon>
        <taxon>Salininema</taxon>
    </lineage>
</organism>
<reference evidence="3" key="1">
    <citation type="journal article" date="2019" name="Int. J. Syst. Evol. Microbiol.">
        <title>The Global Catalogue of Microorganisms (GCM) 10K type strain sequencing project: providing services to taxonomists for standard genome sequencing and annotation.</title>
        <authorList>
            <consortium name="The Broad Institute Genomics Platform"/>
            <consortium name="The Broad Institute Genome Sequencing Center for Infectious Disease"/>
            <person name="Wu L."/>
            <person name="Ma J."/>
        </authorList>
    </citation>
    <scope>NUCLEOTIDE SEQUENCE [LARGE SCALE GENOMIC DNA]</scope>
    <source>
        <strain evidence="3">IBRC-M 10908</strain>
    </source>
</reference>
<name>A0ABV8TS93_9ACTN</name>
<keyword evidence="3" id="KW-1185">Reference proteome</keyword>
<comment type="caution">
    <text evidence="2">The sequence shown here is derived from an EMBL/GenBank/DDBJ whole genome shotgun (WGS) entry which is preliminary data.</text>
</comment>
<dbReference type="Proteomes" id="UP001595823">
    <property type="component" value="Unassembled WGS sequence"/>
</dbReference>
<gene>
    <name evidence="2" type="ORF">ACFPET_00175</name>
</gene>
<evidence type="ECO:0000313" key="2">
    <source>
        <dbReference type="EMBL" id="MFC4333615.1"/>
    </source>
</evidence>
<feature type="compositionally biased region" description="Low complexity" evidence="1">
    <location>
        <begin position="12"/>
        <end position="25"/>
    </location>
</feature>
<accession>A0ABV8TS93</accession>
<evidence type="ECO:0000313" key="3">
    <source>
        <dbReference type="Proteomes" id="UP001595823"/>
    </source>
</evidence>
<dbReference type="EMBL" id="JBHSDK010000001">
    <property type="protein sequence ID" value="MFC4333615.1"/>
    <property type="molecule type" value="Genomic_DNA"/>
</dbReference>
<sequence length="75" mass="7688">MAPTELTEEDSSPVPESSSPSPVDGSDTDFGGLPESPASPAALWASTSKVAYSCEHSETAAGSAWVDSDTTIRND</sequence>